<evidence type="ECO:0000313" key="3">
    <source>
        <dbReference type="Proteomes" id="UP000554965"/>
    </source>
</evidence>
<sequence>MGLTFGAATPDNSFPTRIYTIEYDGFADFPQYPLNFLADLNAFMGIMTLHGTYPFLTADQVSNAIQLTNTVGPTQTEYYVIPTEHLPLLDPVRAIPVMGKPIASLLEPNMEVLVNLGYGSTTQGWSPDPPNVRTEFGVIPPVPPEEIIAALSAGTQKGIAAFNTDMTTEVLPHLANLPSTLPNTVTTTLGEVGTDGASVLAGLQSSLSSPTSIIESLLEANLKVAYASSNVAATVYATVFPTIDGVNAIVTAIPAYNVYLFGTGLLQAVNGDPVGGLINAFGRPIAANVGLATLLAGFELRVLQLAAQSIAADFQGLV</sequence>
<gene>
    <name evidence="2" type="primary">PE3_7</name>
    <name evidence="2" type="ORF">MSIMFB_00276</name>
</gene>
<comment type="caution">
    <text evidence="2">The sequence shown here is derived from an EMBL/GenBank/DDBJ whole genome shotgun (WGS) entry which is preliminary data.</text>
</comment>
<accession>A0A7Z7N7P5</accession>
<organism evidence="2 3">
    <name type="scientific">Mycobacterium simulans</name>
    <dbReference type="NCBI Taxonomy" id="627089"/>
    <lineage>
        <taxon>Bacteria</taxon>
        <taxon>Bacillati</taxon>
        <taxon>Actinomycetota</taxon>
        <taxon>Actinomycetes</taxon>
        <taxon>Mycobacteriales</taxon>
        <taxon>Mycobacteriaceae</taxon>
        <taxon>Mycobacterium</taxon>
    </lineage>
</organism>
<dbReference type="AlphaFoldDB" id="A0A7Z7N7P5"/>
<reference evidence="2 3" key="1">
    <citation type="submission" date="2017-10" db="EMBL/GenBank/DDBJ databases">
        <authorList>
            <consortium name="Urmite Genomes"/>
        </authorList>
    </citation>
    <scope>NUCLEOTIDE SEQUENCE [LARGE SCALE GENOMIC DNA]</scope>
    <source>
        <strain evidence="2 3">FB-527</strain>
    </source>
</reference>
<evidence type="ECO:0000313" key="2">
    <source>
        <dbReference type="EMBL" id="SOJ52768.1"/>
    </source>
</evidence>
<keyword evidence="3" id="KW-1185">Reference proteome</keyword>
<dbReference type="Proteomes" id="UP000554965">
    <property type="component" value="Unassembled WGS sequence"/>
</dbReference>
<evidence type="ECO:0000259" key="1">
    <source>
        <dbReference type="Pfam" id="PF08237"/>
    </source>
</evidence>
<protein>
    <submittedName>
        <fullName evidence="2">PE family protein PE3</fullName>
    </submittedName>
</protein>
<dbReference type="EMBL" id="OCTY01000002">
    <property type="protein sequence ID" value="SOJ52768.1"/>
    <property type="molecule type" value="Genomic_DNA"/>
</dbReference>
<feature type="domain" description="PE-PPE" evidence="1">
    <location>
        <begin position="2"/>
        <end position="118"/>
    </location>
</feature>
<dbReference type="Pfam" id="PF08237">
    <property type="entry name" value="PE-PPE"/>
    <property type="match status" value="1"/>
</dbReference>
<proteinExistence type="predicted"/>
<name>A0A7Z7N7P5_9MYCO</name>
<dbReference type="InterPro" id="IPR013228">
    <property type="entry name" value="PE-PPE_C"/>
</dbReference>